<proteinExistence type="predicted"/>
<keyword evidence="1" id="KW-0175">Coiled coil</keyword>
<evidence type="ECO:0000256" key="2">
    <source>
        <dbReference type="SAM" id="MobiDB-lite"/>
    </source>
</evidence>
<reference evidence="3 4" key="1">
    <citation type="submission" date="2014-06" db="EMBL/GenBank/DDBJ databases">
        <authorList>
            <person name="Swart Estienne"/>
        </authorList>
    </citation>
    <scope>NUCLEOTIDE SEQUENCE [LARGE SCALE GENOMIC DNA]</scope>
    <source>
        <strain evidence="3 4">130c</strain>
    </source>
</reference>
<dbReference type="EMBL" id="CCKQ01005556">
    <property type="protein sequence ID" value="CDW76804.1"/>
    <property type="molecule type" value="Genomic_DNA"/>
</dbReference>
<dbReference type="Proteomes" id="UP000039865">
    <property type="component" value="Unassembled WGS sequence"/>
</dbReference>
<dbReference type="InParanoid" id="A0A078A4I4"/>
<dbReference type="AlphaFoldDB" id="A0A078A4I4"/>
<protein>
    <submittedName>
        <fullName evidence="3">Uncharacterized protein</fullName>
    </submittedName>
</protein>
<evidence type="ECO:0000256" key="1">
    <source>
        <dbReference type="SAM" id="Coils"/>
    </source>
</evidence>
<sequence>MGGVCSSKQDHTTPETSNMLYSNDPLLHSHEKSINLHDQKLNSLFAKYLTCVKIAQDPQNDIQIDNKLRQRLQDIDIQKQNVEGQKQTVHDKLSYLKTTSHKAEEFGALQKDLRDQVIAYEEQIQQFDSKLRHLKQNWDQSLVMEQVRVHIMAKMKTNLEKTSKKLGQVKELVDREQNDIDHFQALLSVLQQYEEFQSQYQTIFQIINQLLEQDRSELDVIKADIQKSNQTQQQYLHALNDSLTQSSEFENLSQLASSINTLKQSLTKNTVQLEASYNNRKFVLELLGDFGVSNTIKVFEEENKKHFDELLNRLEGNPQAYKKALQLQMITETDEQGVEALKQVEAEVDEIIQETSEVKQDIEKLRSQLSELLEQQTQYMEGESINLGKLHDLLQSYKSLKEKQHELFDDLYAIEKDLEIKKIEAASGNTLTKLNDFRIQIERQLAQLDKNQEISDLQDAIINDLLVLFANSADCVLNKISVGVLNLLKAQVDIEHENQIRDQIGQAEQKVNDLLLFWDDQIKSGNALSNPEDAQFLLTELQAVQVQLQQTELQVEHCVLKVYHNRTRLNGFVLTLGQFFTKTLDVHVQLFRIILKYSKNYQNQYQIDEKVKDQIKLRQVLLSALQQDEDPNSNAKNTLALISQIIKSQKEIFGKFPKQISQIYDINENGRHSLIWGQDSDKLVVIDGVKEERDKVEIKEVTFVVSDSTNPAQQALQAIQLDNPKSKYLSIQFKDLQTIIIGGQFEYGVKVIEDQLCIKYGGGFMLFNEFVNSQYLDLISKQNWMSKEIKQIMLDLIAFAQAFSLALQDDQ</sequence>
<feature type="region of interest" description="Disordered" evidence="2">
    <location>
        <begin position="1"/>
        <end position="23"/>
    </location>
</feature>
<keyword evidence="4" id="KW-1185">Reference proteome</keyword>
<feature type="coiled-coil region" evidence="1">
    <location>
        <begin position="341"/>
        <end position="375"/>
    </location>
</feature>
<evidence type="ECO:0000313" key="3">
    <source>
        <dbReference type="EMBL" id="CDW76804.1"/>
    </source>
</evidence>
<organism evidence="3 4">
    <name type="scientific">Stylonychia lemnae</name>
    <name type="common">Ciliate</name>
    <dbReference type="NCBI Taxonomy" id="5949"/>
    <lineage>
        <taxon>Eukaryota</taxon>
        <taxon>Sar</taxon>
        <taxon>Alveolata</taxon>
        <taxon>Ciliophora</taxon>
        <taxon>Intramacronucleata</taxon>
        <taxon>Spirotrichea</taxon>
        <taxon>Stichotrichia</taxon>
        <taxon>Sporadotrichida</taxon>
        <taxon>Oxytrichidae</taxon>
        <taxon>Stylonychinae</taxon>
        <taxon>Stylonychia</taxon>
    </lineage>
</organism>
<name>A0A078A4I4_STYLE</name>
<gene>
    <name evidence="3" type="primary">Contig14327.g15263</name>
    <name evidence="3" type="ORF">STYLEM_5767</name>
</gene>
<evidence type="ECO:0000313" key="4">
    <source>
        <dbReference type="Proteomes" id="UP000039865"/>
    </source>
</evidence>
<accession>A0A078A4I4</accession>
<feature type="coiled-coil region" evidence="1">
    <location>
        <begin position="110"/>
        <end position="179"/>
    </location>
</feature>